<gene>
    <name evidence="2" type="ordered locus">KNP414_03627</name>
</gene>
<reference evidence="2 3" key="2">
    <citation type="journal article" date="2013" name="Genome Announc.">
        <title>Genome Sequence of Growth-Improving Paenibacillus mucilaginosus Strain KNP414.</title>
        <authorList>
            <person name="Lu J.J."/>
            <person name="Wang J.F."/>
            <person name="Hu X.F."/>
        </authorList>
    </citation>
    <scope>NUCLEOTIDE SEQUENCE [LARGE SCALE GENOMIC DNA]</scope>
    <source>
        <strain evidence="2 3">KNP414</strain>
    </source>
</reference>
<accession>F8FDK1</accession>
<dbReference type="KEGG" id="pms:KNP414_03627"/>
<sequence length="227" mass="25040">MKWNQALETGTLPVPGSCTLVFVGETKEGLPFCYEDEFRLVRADGERMTVTLETPAVHPLEKLHHVSFVEFSYRANGILHHALVELQQLELRRSLCTLTLSAPEVLRKASHRKHERAPLGVRTPVTCRIVGIRGQTAPQGVAFTGQILDLSVGGISFVTPVRLFPALELDFTFVLPPLEQKLSAGGEVVRVSHFGSDAYRVAVRFRHVPESLAALIDQYCIATTAEG</sequence>
<name>F8FDK1_PAEMK</name>
<protein>
    <recommendedName>
        <fullName evidence="1">PilZ domain-containing protein</fullName>
    </recommendedName>
</protein>
<proteinExistence type="predicted"/>
<dbReference type="Pfam" id="PF07238">
    <property type="entry name" value="PilZ"/>
    <property type="match status" value="1"/>
</dbReference>
<dbReference type="Proteomes" id="UP000006620">
    <property type="component" value="Chromosome"/>
</dbReference>
<evidence type="ECO:0000313" key="2">
    <source>
        <dbReference type="EMBL" id="AEI42171.1"/>
    </source>
</evidence>
<dbReference type="PATRIC" id="fig|1036673.3.peg.3327"/>
<dbReference type="HOGENOM" id="CLU_1179291_0_0_9"/>
<reference evidence="3" key="1">
    <citation type="submission" date="2011-06" db="EMBL/GenBank/DDBJ databases">
        <title>Complete genome sequence of Paenibacillus mucilaginosus KNP414.</title>
        <authorList>
            <person name="Wang J."/>
            <person name="Hu S."/>
            <person name="Hu X."/>
            <person name="Zhang B."/>
            <person name="Dong D."/>
            <person name="Zhang S."/>
            <person name="Zhao K."/>
            <person name="Wu D."/>
        </authorList>
    </citation>
    <scope>NUCLEOTIDE SEQUENCE [LARGE SCALE GENOMIC DNA]</scope>
    <source>
        <strain evidence="3">KNP414</strain>
    </source>
</reference>
<dbReference type="Gene3D" id="2.40.10.220">
    <property type="entry name" value="predicted glycosyltransferase like domains"/>
    <property type="match status" value="1"/>
</dbReference>
<evidence type="ECO:0000313" key="3">
    <source>
        <dbReference type="Proteomes" id="UP000006620"/>
    </source>
</evidence>
<dbReference type="EMBL" id="CP002869">
    <property type="protein sequence ID" value="AEI42171.1"/>
    <property type="molecule type" value="Genomic_DNA"/>
</dbReference>
<dbReference type="AlphaFoldDB" id="F8FDK1"/>
<feature type="domain" description="PilZ" evidence="1">
    <location>
        <begin position="111"/>
        <end position="221"/>
    </location>
</feature>
<dbReference type="InterPro" id="IPR009875">
    <property type="entry name" value="PilZ_domain"/>
</dbReference>
<dbReference type="GO" id="GO:0035438">
    <property type="term" value="F:cyclic-di-GMP binding"/>
    <property type="evidence" value="ECO:0007669"/>
    <property type="project" value="InterPro"/>
</dbReference>
<organism evidence="2 3">
    <name type="scientific">Paenibacillus mucilaginosus (strain KNP414)</name>
    <dbReference type="NCBI Taxonomy" id="1036673"/>
    <lineage>
        <taxon>Bacteria</taxon>
        <taxon>Bacillati</taxon>
        <taxon>Bacillota</taxon>
        <taxon>Bacilli</taxon>
        <taxon>Bacillales</taxon>
        <taxon>Paenibacillaceae</taxon>
        <taxon>Paenibacillus</taxon>
    </lineage>
</organism>
<dbReference type="RefSeq" id="WP_013917328.1">
    <property type="nucleotide sequence ID" value="NC_015690.1"/>
</dbReference>
<evidence type="ECO:0000259" key="1">
    <source>
        <dbReference type="Pfam" id="PF07238"/>
    </source>
</evidence>